<evidence type="ECO:0000313" key="9">
    <source>
        <dbReference type="Proteomes" id="UP000240880"/>
    </source>
</evidence>
<dbReference type="PROSITE" id="PS51686">
    <property type="entry name" value="SAM_MT_RSMB_NOP"/>
    <property type="match status" value="1"/>
</dbReference>
<protein>
    <recommendedName>
        <fullName evidence="7">SAM-dependent MTase RsmB/NOP-type domain-containing protein</fullName>
    </recommendedName>
</protein>
<dbReference type="InterPro" id="IPR001678">
    <property type="entry name" value="MeTrfase_RsmB-F_NOP2_dom"/>
</dbReference>
<dbReference type="Pfam" id="PF01189">
    <property type="entry name" value="Methyltr_RsmB-F"/>
    <property type="match status" value="1"/>
</dbReference>
<keyword evidence="6" id="KW-0694">RNA-binding</keyword>
<sequence>MKEIKKTLMTEYNFNDYLATKLSEQLNDEALRLAESDLKPVPKAIRVNSLKKGAKETISRLTKKGFSFKKIDYLKWGFQVVKEPISPTLGSTNEYLFGYYFIQSPISMLIVESLDPQPSEIILDIAAGVGGKTTYISQLMMNKGVVVAVEPKRDRVFALRSNISRMGCENVIVLQMDGRNVLKLNILFDKVLLDAPCTGSGLFSKYPELKTRITEADVIELQNLQKQLFEVAFRVLKRGGTLVYSTCSVLKEEGEDVVSHGIKLGAHIKPIDSSNQIIQNSESPWLKGALRFFHHKQGTEGFFVCRVEKT</sequence>
<name>A0A2R6ADQ8_9ARCH</name>
<evidence type="ECO:0000256" key="3">
    <source>
        <dbReference type="ARBA" id="ARBA00022603"/>
    </source>
</evidence>
<keyword evidence="3" id="KW-0489">Methyltransferase</keyword>
<dbReference type="InterPro" id="IPR023267">
    <property type="entry name" value="RCMT"/>
</dbReference>
<dbReference type="InterPro" id="IPR049560">
    <property type="entry name" value="MeTrfase_RsmB-F_NOP2_cat"/>
</dbReference>
<dbReference type="Proteomes" id="UP000240880">
    <property type="component" value="Unassembled WGS sequence"/>
</dbReference>
<dbReference type="GO" id="GO:0016428">
    <property type="term" value="F:tRNA (cytidine-5-)-methyltransferase activity"/>
    <property type="evidence" value="ECO:0007669"/>
    <property type="project" value="TreeGrafter"/>
</dbReference>
<accession>A0A2R6ADQ8</accession>
<dbReference type="InterPro" id="IPR011023">
    <property type="entry name" value="Nop2p"/>
</dbReference>
<dbReference type="GO" id="GO:0003723">
    <property type="term" value="F:RNA binding"/>
    <property type="evidence" value="ECO:0007669"/>
    <property type="project" value="UniProtKB-KW"/>
</dbReference>
<dbReference type="Gene3D" id="3.30.70.1170">
    <property type="entry name" value="Sun protein, domain 3"/>
    <property type="match status" value="1"/>
</dbReference>
<dbReference type="PANTHER" id="PTHR22807:SF74">
    <property type="entry name" value="TRNA (CYTOSINE(48)-C(5))-METHYLTRANSFERASE"/>
    <property type="match status" value="1"/>
</dbReference>
<evidence type="ECO:0000256" key="4">
    <source>
        <dbReference type="ARBA" id="ARBA00022679"/>
    </source>
</evidence>
<dbReference type="InterPro" id="IPR018314">
    <property type="entry name" value="RsmB/NOL1/NOP2-like_CS"/>
</dbReference>
<evidence type="ECO:0000256" key="2">
    <source>
        <dbReference type="ARBA" id="ARBA00022490"/>
    </source>
</evidence>
<evidence type="ECO:0000313" key="8">
    <source>
        <dbReference type="EMBL" id="PSN84521.1"/>
    </source>
</evidence>
<evidence type="ECO:0000256" key="1">
    <source>
        <dbReference type="ARBA" id="ARBA00007494"/>
    </source>
</evidence>
<dbReference type="CDD" id="cd02440">
    <property type="entry name" value="AdoMet_MTases"/>
    <property type="match status" value="1"/>
</dbReference>
<dbReference type="AlphaFoldDB" id="A0A2R6ADQ8"/>
<comment type="similarity">
    <text evidence="1">Belongs to the class I-like SAM-binding methyltransferase superfamily. RsmB/NOP family.</text>
</comment>
<dbReference type="PRINTS" id="PR02008">
    <property type="entry name" value="RCMTFAMILY"/>
</dbReference>
<dbReference type="EMBL" id="NEXC01000002">
    <property type="protein sequence ID" value="PSN84521.1"/>
    <property type="molecule type" value="Genomic_DNA"/>
</dbReference>
<reference evidence="8 9" key="1">
    <citation type="submission" date="2017-04" db="EMBL/GenBank/DDBJ databases">
        <title>Novel microbial lineages endemic to geothermal iron-oxide mats fill important gaps in the evolutionary history of Archaea.</title>
        <authorList>
            <person name="Jay Z.J."/>
            <person name="Beam J.P."/>
            <person name="Dlakic M."/>
            <person name="Rusch D.B."/>
            <person name="Kozubal M.A."/>
            <person name="Inskeep W.P."/>
        </authorList>
    </citation>
    <scope>NUCLEOTIDE SEQUENCE [LARGE SCALE GENOMIC DNA]</scope>
    <source>
        <strain evidence="8">OSP_D</strain>
    </source>
</reference>
<dbReference type="NCBIfam" id="TIGR00446">
    <property type="entry name" value="nop2p"/>
    <property type="match status" value="1"/>
</dbReference>
<dbReference type="InterPro" id="IPR029063">
    <property type="entry name" value="SAM-dependent_MTases_sf"/>
</dbReference>
<proteinExistence type="inferred from homology"/>
<evidence type="ECO:0000259" key="7">
    <source>
        <dbReference type="PROSITE" id="PS51686"/>
    </source>
</evidence>
<organism evidence="8 9">
    <name type="scientific">Candidatus Marsarchaeota G1 archaeon OSP_D</name>
    <dbReference type="NCBI Taxonomy" id="1978155"/>
    <lineage>
        <taxon>Archaea</taxon>
        <taxon>Candidatus Marsarchaeota</taxon>
        <taxon>Candidatus Marsarchaeota group 1</taxon>
    </lineage>
</organism>
<dbReference type="InterPro" id="IPR031341">
    <property type="entry name" value="Methyltr_RsmF_N"/>
</dbReference>
<dbReference type="SUPFAM" id="SSF53335">
    <property type="entry name" value="S-adenosyl-L-methionine-dependent methyltransferases"/>
    <property type="match status" value="1"/>
</dbReference>
<keyword evidence="2" id="KW-0963">Cytoplasm</keyword>
<keyword evidence="5" id="KW-0949">S-adenosyl-L-methionine</keyword>
<comment type="caution">
    <text evidence="8">The sequence shown here is derived from an EMBL/GenBank/DDBJ whole genome shotgun (WGS) entry which is preliminary data.</text>
</comment>
<dbReference type="GO" id="GO:0030488">
    <property type="term" value="P:tRNA methylation"/>
    <property type="evidence" value="ECO:0007669"/>
    <property type="project" value="TreeGrafter"/>
</dbReference>
<feature type="domain" description="SAM-dependent MTase RsmB/NOP-type" evidence="7">
    <location>
        <begin position="33"/>
        <end position="310"/>
    </location>
</feature>
<evidence type="ECO:0000256" key="5">
    <source>
        <dbReference type="ARBA" id="ARBA00022691"/>
    </source>
</evidence>
<dbReference type="PANTHER" id="PTHR22807">
    <property type="entry name" value="NOP2 YEAST -RELATED NOL1/NOP2/FMU SUN DOMAIN-CONTAINING"/>
    <property type="match status" value="1"/>
</dbReference>
<evidence type="ECO:0000256" key="6">
    <source>
        <dbReference type="ARBA" id="ARBA00022884"/>
    </source>
</evidence>
<keyword evidence="4" id="KW-0808">Transferase</keyword>
<dbReference type="PROSITE" id="PS01153">
    <property type="entry name" value="NOL1_NOP2_SUN"/>
    <property type="match status" value="1"/>
</dbReference>
<dbReference type="Pfam" id="PF17125">
    <property type="entry name" value="Methyltr_RsmF_N"/>
    <property type="match status" value="1"/>
</dbReference>
<gene>
    <name evidence="8" type="ORF">B9Q01_00490</name>
</gene>
<dbReference type="Gene3D" id="3.40.50.150">
    <property type="entry name" value="Vaccinia Virus protein VP39"/>
    <property type="match status" value="1"/>
</dbReference>